<evidence type="ECO:0000313" key="3">
    <source>
        <dbReference type="Proteomes" id="UP000004521"/>
    </source>
</evidence>
<dbReference type="GO" id="GO:1901135">
    <property type="term" value="P:carbohydrate derivative metabolic process"/>
    <property type="evidence" value="ECO:0007669"/>
    <property type="project" value="UniProtKB-ARBA"/>
</dbReference>
<dbReference type="InterPro" id="IPR001296">
    <property type="entry name" value="Glyco_trans_1"/>
</dbReference>
<reference evidence="2 3" key="1">
    <citation type="journal article" date="2012" name="J. Bacteriol.">
        <title>Draft Genome Sequence of Vibrio fischeri SR5, a Strain Isolated from the Light Organ of the Mediterranean Squid Sepiola robusta.</title>
        <authorList>
            <person name="Gyllborg M.C."/>
            <person name="Sahl J.W."/>
            <person name="Cronin D.C.III."/>
            <person name="Rasko D.A."/>
            <person name="Mandel M.J."/>
        </authorList>
    </citation>
    <scope>NUCLEOTIDE SEQUENCE [LARGE SCALE GENOMIC DNA]</scope>
    <source>
        <strain evidence="2 3">SR5</strain>
    </source>
</reference>
<proteinExistence type="predicted"/>
<dbReference type="GO" id="GO:0016757">
    <property type="term" value="F:glycosyltransferase activity"/>
    <property type="evidence" value="ECO:0007669"/>
    <property type="project" value="InterPro"/>
</dbReference>
<dbReference type="Proteomes" id="UP000004521">
    <property type="component" value="Chromosome I"/>
</dbReference>
<comment type="caution">
    <text evidence="2">The sequence shown here is derived from an EMBL/GenBank/DDBJ whole genome shotgun (WGS) entry which is preliminary data.</text>
</comment>
<evidence type="ECO:0000259" key="1">
    <source>
        <dbReference type="Pfam" id="PF00534"/>
    </source>
</evidence>
<keyword evidence="2" id="KW-0808">Transferase</keyword>
<sequence>MSYLILKKSDKIIVPSQSYKIFLETNFKFALDKDVVVYPSGGIDCNIFYANKNKRLNCYRLGFAGRLVRSKNIHLILETLPYINDYTLDIIGEGPELQSLQLLVNKLNIQDRVLFIGAKSQRDLADWYRNIDCLIYPSESESLGLVPIEAMACGVSVILSDIPAFRELKSTGFIVNIIDDMTARAIYEKIKHVEIYDSNPFFNSNLVEKLYSSDNVKKDLINVFK</sequence>
<evidence type="ECO:0000313" key="2">
    <source>
        <dbReference type="EMBL" id="EHN71537.1"/>
    </source>
</evidence>
<accession>A0AAV3EXD5</accession>
<gene>
    <name evidence="2" type="ORF">VFSR5_0161</name>
</gene>
<dbReference type="CDD" id="cd03801">
    <property type="entry name" value="GT4_PimA-like"/>
    <property type="match status" value="1"/>
</dbReference>
<name>A0AAV3EXD5_ALIFS</name>
<dbReference type="PANTHER" id="PTHR12526:SF634">
    <property type="entry name" value="BLL3361 PROTEIN"/>
    <property type="match status" value="1"/>
</dbReference>
<dbReference type="SUPFAM" id="SSF53756">
    <property type="entry name" value="UDP-Glycosyltransferase/glycogen phosphorylase"/>
    <property type="match status" value="1"/>
</dbReference>
<dbReference type="AlphaFoldDB" id="A0AAV3EXD5"/>
<protein>
    <submittedName>
        <fullName evidence="2">Group 1 glycosyl transferase</fullName>
    </submittedName>
</protein>
<organism evidence="2 3">
    <name type="scientific">Aliivibrio fischeri SR5</name>
    <dbReference type="NCBI Taxonomy" id="1088719"/>
    <lineage>
        <taxon>Bacteria</taxon>
        <taxon>Pseudomonadati</taxon>
        <taxon>Pseudomonadota</taxon>
        <taxon>Gammaproteobacteria</taxon>
        <taxon>Vibrionales</taxon>
        <taxon>Vibrionaceae</taxon>
        <taxon>Aliivibrio</taxon>
    </lineage>
</organism>
<dbReference type="EMBL" id="AHIH01000001">
    <property type="protein sequence ID" value="EHN71537.1"/>
    <property type="molecule type" value="Genomic_DNA"/>
</dbReference>
<dbReference type="Pfam" id="PF00534">
    <property type="entry name" value="Glycos_transf_1"/>
    <property type="match status" value="1"/>
</dbReference>
<dbReference type="Gene3D" id="3.40.50.2000">
    <property type="entry name" value="Glycogen Phosphorylase B"/>
    <property type="match status" value="2"/>
</dbReference>
<dbReference type="PANTHER" id="PTHR12526">
    <property type="entry name" value="GLYCOSYLTRANSFERASE"/>
    <property type="match status" value="1"/>
</dbReference>
<feature type="domain" description="Glycosyl transferase family 1" evidence="1">
    <location>
        <begin position="58"/>
        <end position="193"/>
    </location>
</feature>